<evidence type="ECO:0000313" key="12">
    <source>
        <dbReference type="Ensembl" id="ENSMMDP00005023958.1"/>
    </source>
</evidence>
<dbReference type="FunFam" id="6.10.140.2200:FF:000001">
    <property type="entry name" value="Cbp/p300-interacting transactivator 2 isoform 1"/>
    <property type="match status" value="1"/>
</dbReference>
<dbReference type="GO" id="GO:0003713">
    <property type="term" value="F:transcription coactivator activity"/>
    <property type="evidence" value="ECO:0007669"/>
    <property type="project" value="UniProtKB-ARBA"/>
</dbReference>
<dbReference type="Proteomes" id="UP000472263">
    <property type="component" value="Chromosome 24"/>
</dbReference>
<organism evidence="12 13">
    <name type="scientific">Myripristis murdjan</name>
    <name type="common">pinecone soldierfish</name>
    <dbReference type="NCBI Taxonomy" id="586833"/>
    <lineage>
        <taxon>Eukaryota</taxon>
        <taxon>Metazoa</taxon>
        <taxon>Chordata</taxon>
        <taxon>Craniata</taxon>
        <taxon>Vertebrata</taxon>
        <taxon>Euteleostomi</taxon>
        <taxon>Actinopterygii</taxon>
        <taxon>Neopterygii</taxon>
        <taxon>Teleostei</taxon>
        <taxon>Neoteleostei</taxon>
        <taxon>Acanthomorphata</taxon>
        <taxon>Holocentriformes</taxon>
        <taxon>Holocentridae</taxon>
        <taxon>Myripristis</taxon>
    </lineage>
</organism>
<keyword evidence="4" id="KW-0678">Repressor</keyword>
<gene>
    <name evidence="12" type="primary">CITED2</name>
    <name evidence="12" type="synonym">cited2</name>
</gene>
<reference evidence="12" key="1">
    <citation type="submission" date="2019-06" db="EMBL/GenBank/DDBJ databases">
        <authorList>
            <consortium name="Wellcome Sanger Institute Data Sharing"/>
        </authorList>
    </citation>
    <scope>NUCLEOTIDE SEQUENCE [LARGE SCALE GENOMIC DNA]</scope>
</reference>
<evidence type="ECO:0000256" key="5">
    <source>
        <dbReference type="ARBA" id="ARBA00022782"/>
    </source>
</evidence>
<evidence type="ECO:0000256" key="2">
    <source>
        <dbReference type="ARBA" id="ARBA00006967"/>
    </source>
</evidence>
<evidence type="ECO:0000256" key="7">
    <source>
        <dbReference type="ARBA" id="ARBA00023159"/>
    </source>
</evidence>
<dbReference type="PANTHER" id="PTHR17045:SF7">
    <property type="entry name" value="CBP_P300-INTERACTING TRANSACTIVATOR 2"/>
    <property type="match status" value="1"/>
</dbReference>
<reference evidence="12" key="2">
    <citation type="submission" date="2025-08" db="UniProtKB">
        <authorList>
            <consortium name="Ensembl"/>
        </authorList>
    </citation>
    <scope>IDENTIFICATION</scope>
</reference>
<name>A0A667YBL8_9TELE</name>
<dbReference type="InParanoid" id="A0A667YBL8"/>
<dbReference type="GO" id="GO:0005634">
    <property type="term" value="C:nucleus"/>
    <property type="evidence" value="ECO:0007669"/>
    <property type="project" value="UniProtKB-SubCell"/>
</dbReference>
<sequence length="238" mass="24980">MVERVMTMMNHAGRLPDALSTGLPHSAYPDTAHSKLGMGQFSSPLHLQPQLQLGFDGAAGGHVHLGGIGSVHSLGSAHVNTGHMDGSGMRSGVGVRSGSHFPSSGCAAAASPGQLAASRQLQKLNSQYYSNHGHPASHHQHHTHDMQTGSYQLNGTATDRFGDGGAPGWAPAGLLEHVPAALLPPSGIDADLVDEEALMALVVEFGLDRVKELPELWLGQNEFDLVADLVCKQQTRVS</sequence>
<dbReference type="OrthoDB" id="10025072at2759"/>
<keyword evidence="9" id="KW-0539">Nucleus</keyword>
<dbReference type="AlphaFoldDB" id="A0A667YBL8"/>
<keyword evidence="8" id="KW-0804">Transcription</keyword>
<evidence type="ECO:0000256" key="4">
    <source>
        <dbReference type="ARBA" id="ARBA00022491"/>
    </source>
</evidence>
<evidence type="ECO:0000256" key="9">
    <source>
        <dbReference type="ARBA" id="ARBA00023242"/>
    </source>
</evidence>
<proteinExistence type="inferred from homology"/>
<dbReference type="GeneTree" id="ENSGT00530000063624"/>
<dbReference type="Gene3D" id="6.10.140.2200">
    <property type="match status" value="1"/>
</dbReference>
<evidence type="ECO:0000256" key="10">
    <source>
        <dbReference type="ARBA" id="ARBA00039289"/>
    </source>
</evidence>
<evidence type="ECO:0000313" key="13">
    <source>
        <dbReference type="Proteomes" id="UP000472263"/>
    </source>
</evidence>
<evidence type="ECO:0000256" key="11">
    <source>
        <dbReference type="SAM" id="MobiDB-lite"/>
    </source>
</evidence>
<feature type="region of interest" description="Disordered" evidence="11">
    <location>
        <begin position="129"/>
        <end position="152"/>
    </location>
</feature>
<keyword evidence="7" id="KW-0010">Activator</keyword>
<dbReference type="CTD" id="10370"/>
<comment type="similarity">
    <text evidence="2">Belongs to the CITED family.</text>
</comment>
<keyword evidence="5" id="KW-0221">Differentiation</keyword>
<evidence type="ECO:0000256" key="1">
    <source>
        <dbReference type="ARBA" id="ARBA00004123"/>
    </source>
</evidence>
<comment type="subcellular location">
    <subcellularLocation>
        <location evidence="1">Nucleus</location>
    </subcellularLocation>
</comment>
<evidence type="ECO:0000256" key="6">
    <source>
        <dbReference type="ARBA" id="ARBA00023015"/>
    </source>
</evidence>
<evidence type="ECO:0000256" key="8">
    <source>
        <dbReference type="ARBA" id="ARBA00023163"/>
    </source>
</evidence>
<dbReference type="RefSeq" id="XP_029903685.1">
    <property type="nucleotide sequence ID" value="XM_030047825.1"/>
</dbReference>
<protein>
    <recommendedName>
        <fullName evidence="10">Cbp/p300-interacting transactivator 2</fullName>
    </recommendedName>
</protein>
<keyword evidence="3" id="KW-0217">Developmental protein</keyword>
<accession>A0A667YBL8</accession>
<reference evidence="12" key="3">
    <citation type="submission" date="2025-09" db="UniProtKB">
        <authorList>
            <consortium name="Ensembl"/>
        </authorList>
    </citation>
    <scope>IDENTIFICATION</scope>
</reference>
<evidence type="ECO:0000256" key="3">
    <source>
        <dbReference type="ARBA" id="ARBA00022473"/>
    </source>
</evidence>
<keyword evidence="13" id="KW-1185">Reference proteome</keyword>
<dbReference type="GO" id="GO:0030154">
    <property type="term" value="P:cell differentiation"/>
    <property type="evidence" value="ECO:0007669"/>
    <property type="project" value="UniProtKB-KW"/>
</dbReference>
<dbReference type="Ensembl" id="ENSMMDT00005024472.1">
    <property type="protein sequence ID" value="ENSMMDP00005023958.1"/>
    <property type="gene ID" value="ENSMMDG00005011556.1"/>
</dbReference>
<keyword evidence="6" id="KW-0805">Transcription regulation</keyword>
<dbReference type="GeneID" id="115356608"/>
<dbReference type="InterPro" id="IPR007576">
    <property type="entry name" value="CITED"/>
</dbReference>
<dbReference type="PANTHER" id="PTHR17045">
    <property type="entry name" value="MELANOCYTE SPECIFIC GENE RELATED CITED"/>
    <property type="match status" value="1"/>
</dbReference>
<dbReference type="Pfam" id="PF04487">
    <property type="entry name" value="CITED"/>
    <property type="match status" value="1"/>
</dbReference>